<dbReference type="Proteomes" id="UP000225316">
    <property type="component" value="Segment"/>
</dbReference>
<accession>A0A1J0MHM5</accession>
<organism evidence="1 2">
    <name type="scientific">Klebsiella phage KPV811</name>
    <dbReference type="NCBI Taxonomy" id="1913574"/>
    <lineage>
        <taxon>Viruses</taxon>
        <taxon>Duplodnaviria</taxon>
        <taxon>Heunggongvirae</taxon>
        <taxon>Uroviricota</taxon>
        <taxon>Caudoviricetes</taxon>
        <taxon>Autographivirales</taxon>
        <taxon>Autoscriptoviridae</taxon>
        <taxon>Slopekvirinae</taxon>
        <taxon>Drulisvirus</taxon>
        <taxon>Drulisvirus KPV811</taxon>
    </lineage>
</organism>
<reference evidence="1 2" key="1">
    <citation type="submission" date="2016-10" db="EMBL/GenBank/DDBJ databases">
        <title>Antibacterial composition for prophylaxis and treatment of hospital infections (variants), strains of bacteriophages, used for obtaining thereof.</title>
        <authorList>
            <person name="Aleshkin A.V."/>
            <person name="Volozhantsev N.V."/>
            <person name="Verevkin V.V."/>
            <person name="Krasilnikova V.M."/>
            <person name="Myakinina V.P."/>
            <person name="Popova A.V."/>
            <person name="Svetoch E.A."/>
        </authorList>
    </citation>
    <scope>NUCLEOTIDE SEQUENCE [LARGE SCALE GENOMIC DNA]</scope>
    <source>
        <strain evidence="1 2">KPV811</strain>
    </source>
</reference>
<proteinExistence type="predicted"/>
<dbReference type="RefSeq" id="YP_009787871.1">
    <property type="nucleotide sequence ID" value="NC_047787.1"/>
</dbReference>
<evidence type="ECO:0000313" key="2">
    <source>
        <dbReference type="Proteomes" id="UP000225316"/>
    </source>
</evidence>
<protein>
    <submittedName>
        <fullName evidence="1">Uncharacterized protein</fullName>
    </submittedName>
</protein>
<dbReference type="GeneID" id="54977986"/>
<name>A0A1J0MHM5_9CAUD</name>
<sequence length="65" mass="6725">MAVIAVFGLETLQANAAQREAVKSASEVAKHIQVGSVESGRKATKRTRKAVDAVADAAAGTETKE</sequence>
<evidence type="ECO:0000313" key="1">
    <source>
        <dbReference type="EMBL" id="APD20671.1"/>
    </source>
</evidence>
<dbReference type="KEGG" id="vg:54977986"/>
<dbReference type="EMBL" id="KY000081">
    <property type="protein sequence ID" value="APD20671.1"/>
    <property type="molecule type" value="Genomic_DNA"/>
</dbReference>
<keyword evidence="2" id="KW-1185">Reference proteome</keyword>